<comment type="caution">
    <text evidence="16">The sequence shown here is derived from an EMBL/GenBank/DDBJ whole genome shotgun (WGS) entry which is preliminary data.</text>
</comment>
<feature type="transmembrane region" description="Helical" evidence="14">
    <location>
        <begin position="174"/>
        <end position="196"/>
    </location>
</feature>
<keyword evidence="17" id="KW-1185">Reference proteome</keyword>
<keyword evidence="11 14" id="KW-1133">Transmembrane helix</keyword>
<evidence type="ECO:0000259" key="15">
    <source>
        <dbReference type="PROSITE" id="PS50109"/>
    </source>
</evidence>
<keyword evidence="10" id="KW-0067">ATP-binding</keyword>
<accession>A0ABX1QI32</accession>
<dbReference type="Gene3D" id="1.10.287.130">
    <property type="match status" value="1"/>
</dbReference>
<evidence type="ECO:0000256" key="7">
    <source>
        <dbReference type="ARBA" id="ARBA00022692"/>
    </source>
</evidence>
<keyword evidence="9" id="KW-0418">Kinase</keyword>
<dbReference type="PROSITE" id="PS50109">
    <property type="entry name" value="HIS_KIN"/>
    <property type="match status" value="1"/>
</dbReference>
<feature type="transmembrane region" description="Helical" evidence="14">
    <location>
        <begin position="246"/>
        <end position="265"/>
    </location>
</feature>
<dbReference type="EMBL" id="WTVQ01000082">
    <property type="protein sequence ID" value="NMG77668.1"/>
    <property type="molecule type" value="Genomic_DNA"/>
</dbReference>
<keyword evidence="4" id="KW-1003">Cell membrane</keyword>
<dbReference type="Proteomes" id="UP000648984">
    <property type="component" value="Unassembled WGS sequence"/>
</dbReference>
<dbReference type="CDD" id="cd00082">
    <property type="entry name" value="HisKA"/>
    <property type="match status" value="1"/>
</dbReference>
<dbReference type="InterPro" id="IPR004358">
    <property type="entry name" value="Sig_transdc_His_kin-like_C"/>
</dbReference>
<name>A0ABX1QI32_9RHOO</name>
<reference evidence="16 17" key="1">
    <citation type="submission" date="2019-12" db="EMBL/GenBank/DDBJ databases">
        <title>Comparative genomics gives insights into the taxonomy of the Azoarcus-Aromatoleum group and reveals separate origins of nif in the plant-associated Azoarcus and non-plant-associated Aromatoleum sub-groups.</title>
        <authorList>
            <person name="Lafos M."/>
            <person name="Maluk M."/>
            <person name="Batista M."/>
            <person name="Junghare M."/>
            <person name="Carmona M."/>
            <person name="Faoro H."/>
            <person name="Cruz L.M."/>
            <person name="Battistoni F."/>
            <person name="De Souza E."/>
            <person name="Pedrosa F."/>
            <person name="Chen W.-M."/>
            <person name="Poole P.S."/>
            <person name="Dixon R.A."/>
            <person name="James E.K."/>
        </authorList>
    </citation>
    <scope>NUCLEOTIDE SEQUENCE [LARGE SCALE GENOMIC DNA]</scope>
    <source>
        <strain evidence="16 17">22Lin</strain>
    </source>
</reference>
<evidence type="ECO:0000256" key="6">
    <source>
        <dbReference type="ARBA" id="ARBA00022679"/>
    </source>
</evidence>
<evidence type="ECO:0000256" key="11">
    <source>
        <dbReference type="ARBA" id="ARBA00022989"/>
    </source>
</evidence>
<evidence type="ECO:0000256" key="10">
    <source>
        <dbReference type="ARBA" id="ARBA00022840"/>
    </source>
</evidence>
<dbReference type="SMART" id="SM00388">
    <property type="entry name" value="HisKA"/>
    <property type="match status" value="1"/>
</dbReference>
<keyword evidence="6" id="KW-0808">Transferase</keyword>
<dbReference type="InterPro" id="IPR007895">
    <property type="entry name" value="MASE1"/>
</dbReference>
<dbReference type="SUPFAM" id="SSF55874">
    <property type="entry name" value="ATPase domain of HSP90 chaperone/DNA topoisomerase II/histidine kinase"/>
    <property type="match status" value="1"/>
</dbReference>
<dbReference type="EC" id="2.7.13.3" evidence="3"/>
<evidence type="ECO:0000256" key="3">
    <source>
        <dbReference type="ARBA" id="ARBA00012438"/>
    </source>
</evidence>
<feature type="transmembrane region" description="Helical" evidence="14">
    <location>
        <begin position="134"/>
        <end position="153"/>
    </location>
</feature>
<dbReference type="Pfam" id="PF00512">
    <property type="entry name" value="HisKA"/>
    <property type="match status" value="1"/>
</dbReference>
<keyword evidence="8" id="KW-0547">Nucleotide-binding</keyword>
<gene>
    <name evidence="16" type="ORF">GPA25_23225</name>
</gene>
<protein>
    <recommendedName>
        <fullName evidence="3">histidine kinase</fullName>
        <ecNumber evidence="3">2.7.13.3</ecNumber>
    </recommendedName>
</protein>
<feature type="transmembrane region" description="Helical" evidence="14">
    <location>
        <begin position="319"/>
        <end position="337"/>
    </location>
</feature>
<comment type="catalytic activity">
    <reaction evidence="1">
        <text>ATP + protein L-histidine = ADP + protein N-phospho-L-histidine.</text>
        <dbReference type="EC" id="2.7.13.3"/>
    </reaction>
</comment>
<proteinExistence type="predicted"/>
<dbReference type="PANTHER" id="PTHR43065:SF10">
    <property type="entry name" value="PEROXIDE STRESS-ACTIVATED HISTIDINE KINASE MAK3"/>
    <property type="match status" value="1"/>
</dbReference>
<sequence length="579" mass="63330">MPARLPPPHRAPYRRLSRWPAKPLARLSRGRLSSPEISTPPMLHSLFNPAGPSRQLTRSIRHQWAVAALFGLAYLLLDRASFLHPMPGFNVTPWNPQPSLAIAFLMVLGWRRIWVVFLTLVIAELTIRDSQRSLAAALMVASVLSAGYTAIAATLRGRLRIAISLRRRGDVLRLLWVVAGGSFIIGAVYVAALAVIRGETAGMLEAWLRFWIGDTVGIVVFLPLLLMMLDGVRRAQIFTLLRNREMVLQIAAILVSQWVVFTVSGDAQFKYFYVLFLPLIWIAARHGMAGTAPAMILLQVGVIIAMEASGFSSLSVFELQGLLLALAMTGFFVAVTVDERQRVSDDLRRTLKLAAAGEMAAAITHELNQPLTALNNYARACQLIARSPSAEMQDSLLPTLDKISSEARRAGDVIRRLRDLFKGGVEGRECVEVGAIVADMVAGSRAQFSTLRFDFNVPTAPLRAHADRVQLELVLRNLLQNAIDALCDVRDGTIAVCLREENGFLRVDVKDNGPGIAPDRLLTLFEPFVTDKANGMGVGLSVSRAIIESHGGELIAEAGPGGRVHFTLPCLKPSAHEPD</sequence>
<dbReference type="InterPro" id="IPR036097">
    <property type="entry name" value="HisK_dim/P_sf"/>
</dbReference>
<evidence type="ECO:0000256" key="5">
    <source>
        <dbReference type="ARBA" id="ARBA00022553"/>
    </source>
</evidence>
<dbReference type="Pfam" id="PF02518">
    <property type="entry name" value="HATPase_c"/>
    <property type="match status" value="1"/>
</dbReference>
<dbReference type="PRINTS" id="PR00344">
    <property type="entry name" value="BCTRLSENSOR"/>
</dbReference>
<dbReference type="PANTHER" id="PTHR43065">
    <property type="entry name" value="SENSOR HISTIDINE KINASE"/>
    <property type="match status" value="1"/>
</dbReference>
<evidence type="ECO:0000256" key="9">
    <source>
        <dbReference type="ARBA" id="ARBA00022777"/>
    </source>
</evidence>
<dbReference type="InterPro" id="IPR005467">
    <property type="entry name" value="His_kinase_dom"/>
</dbReference>
<dbReference type="InterPro" id="IPR003661">
    <property type="entry name" value="HisK_dim/P_dom"/>
</dbReference>
<keyword evidence="13 14" id="KW-0472">Membrane</keyword>
<evidence type="ECO:0000256" key="4">
    <source>
        <dbReference type="ARBA" id="ARBA00022475"/>
    </source>
</evidence>
<dbReference type="Gene3D" id="3.30.565.10">
    <property type="entry name" value="Histidine kinase-like ATPase, C-terminal domain"/>
    <property type="match status" value="1"/>
</dbReference>
<evidence type="ECO:0000256" key="2">
    <source>
        <dbReference type="ARBA" id="ARBA00004651"/>
    </source>
</evidence>
<comment type="subcellular location">
    <subcellularLocation>
        <location evidence="2">Cell membrane</location>
        <topology evidence="2">Multi-pass membrane protein</topology>
    </subcellularLocation>
</comment>
<dbReference type="InterPro" id="IPR036890">
    <property type="entry name" value="HATPase_C_sf"/>
</dbReference>
<evidence type="ECO:0000256" key="1">
    <source>
        <dbReference type="ARBA" id="ARBA00000085"/>
    </source>
</evidence>
<dbReference type="SUPFAM" id="SSF47384">
    <property type="entry name" value="Homodimeric domain of signal transducing histidine kinase"/>
    <property type="match status" value="1"/>
</dbReference>
<evidence type="ECO:0000256" key="8">
    <source>
        <dbReference type="ARBA" id="ARBA00022741"/>
    </source>
</evidence>
<organism evidence="16 17">
    <name type="scientific">Aromatoleum diolicum</name>
    <dbReference type="NCBI Taxonomy" id="75796"/>
    <lineage>
        <taxon>Bacteria</taxon>
        <taxon>Pseudomonadati</taxon>
        <taxon>Pseudomonadota</taxon>
        <taxon>Betaproteobacteria</taxon>
        <taxon>Rhodocyclales</taxon>
        <taxon>Rhodocyclaceae</taxon>
        <taxon>Aromatoleum</taxon>
    </lineage>
</organism>
<evidence type="ECO:0000256" key="13">
    <source>
        <dbReference type="ARBA" id="ARBA00023136"/>
    </source>
</evidence>
<evidence type="ECO:0000313" key="17">
    <source>
        <dbReference type="Proteomes" id="UP000648984"/>
    </source>
</evidence>
<dbReference type="Pfam" id="PF05231">
    <property type="entry name" value="MASE1"/>
    <property type="match status" value="1"/>
</dbReference>
<feature type="transmembrane region" description="Helical" evidence="14">
    <location>
        <begin position="208"/>
        <end position="226"/>
    </location>
</feature>
<feature type="transmembrane region" description="Helical" evidence="14">
    <location>
        <begin position="98"/>
        <end position="122"/>
    </location>
</feature>
<evidence type="ECO:0000313" key="16">
    <source>
        <dbReference type="EMBL" id="NMG77668.1"/>
    </source>
</evidence>
<evidence type="ECO:0000256" key="12">
    <source>
        <dbReference type="ARBA" id="ARBA00023012"/>
    </source>
</evidence>
<keyword evidence="5" id="KW-0597">Phosphoprotein</keyword>
<evidence type="ECO:0000256" key="14">
    <source>
        <dbReference type="SAM" id="Phobius"/>
    </source>
</evidence>
<feature type="domain" description="Histidine kinase" evidence="15">
    <location>
        <begin position="362"/>
        <end position="572"/>
    </location>
</feature>
<keyword evidence="12" id="KW-0902">Two-component regulatory system</keyword>
<keyword evidence="7 14" id="KW-0812">Transmembrane</keyword>
<dbReference type="SMART" id="SM00387">
    <property type="entry name" value="HATPase_c"/>
    <property type="match status" value="1"/>
</dbReference>
<dbReference type="InterPro" id="IPR003594">
    <property type="entry name" value="HATPase_dom"/>
</dbReference>